<name>A0A4U6XQT0_9PEZI</name>
<gene>
    <name evidence="1" type="ORF">CTA1_807</name>
</gene>
<dbReference type="EMBL" id="PJEX01000031">
    <property type="protein sequence ID" value="TKW58029.1"/>
    <property type="molecule type" value="Genomic_DNA"/>
</dbReference>
<protein>
    <submittedName>
        <fullName evidence="1">Uncharacterized protein</fullName>
    </submittedName>
</protein>
<dbReference type="AlphaFoldDB" id="A0A4U6XQT0"/>
<accession>A0A4U6XQT0</accession>
<proteinExistence type="predicted"/>
<dbReference type="Proteomes" id="UP000310108">
    <property type="component" value="Unassembled WGS sequence"/>
</dbReference>
<organism evidence="1 2">
    <name type="scientific">Colletotrichum tanaceti</name>
    <dbReference type="NCBI Taxonomy" id="1306861"/>
    <lineage>
        <taxon>Eukaryota</taxon>
        <taxon>Fungi</taxon>
        <taxon>Dikarya</taxon>
        <taxon>Ascomycota</taxon>
        <taxon>Pezizomycotina</taxon>
        <taxon>Sordariomycetes</taxon>
        <taxon>Hypocreomycetidae</taxon>
        <taxon>Glomerellales</taxon>
        <taxon>Glomerellaceae</taxon>
        <taxon>Colletotrichum</taxon>
        <taxon>Colletotrichum destructivum species complex</taxon>
    </lineage>
</organism>
<comment type="caution">
    <text evidence="1">The sequence shown here is derived from an EMBL/GenBank/DDBJ whole genome shotgun (WGS) entry which is preliminary data.</text>
</comment>
<evidence type="ECO:0000313" key="2">
    <source>
        <dbReference type="Proteomes" id="UP000310108"/>
    </source>
</evidence>
<keyword evidence="2" id="KW-1185">Reference proteome</keyword>
<evidence type="ECO:0000313" key="1">
    <source>
        <dbReference type="EMBL" id="TKW58029.1"/>
    </source>
</evidence>
<sequence length="107" mass="11740">MSPQQRRVSLRGKEFPELANFISFSQGSTTSTSNKDFANVCIVCCDSFPPDKPAVRPSFLSFLAVFGQKLTKSPALSFGLVEVSRANILHCALEPQLLGTCAYHTQR</sequence>
<reference evidence="1 2" key="1">
    <citation type="journal article" date="2019" name="PLoS ONE">
        <title>Comparative genome analysis indicates high evolutionary potential of pathogenicity genes in Colletotrichum tanaceti.</title>
        <authorList>
            <person name="Lelwala R.V."/>
            <person name="Korhonen P.K."/>
            <person name="Young N.D."/>
            <person name="Scott J.B."/>
            <person name="Ades P.A."/>
            <person name="Gasser R.B."/>
            <person name="Taylor P.W.J."/>
        </authorList>
    </citation>
    <scope>NUCLEOTIDE SEQUENCE [LARGE SCALE GENOMIC DNA]</scope>
    <source>
        <strain evidence="1">BRIP57314</strain>
    </source>
</reference>